<dbReference type="AlphaFoldDB" id="A0A6J1FAF9"/>
<organism evidence="1 2">
    <name type="scientific">Cucurbita moschata</name>
    <name type="common">Winter crookneck squash</name>
    <name type="synonym">Cucurbita pepo var. moschata</name>
    <dbReference type="NCBI Taxonomy" id="3662"/>
    <lineage>
        <taxon>Eukaryota</taxon>
        <taxon>Viridiplantae</taxon>
        <taxon>Streptophyta</taxon>
        <taxon>Embryophyta</taxon>
        <taxon>Tracheophyta</taxon>
        <taxon>Spermatophyta</taxon>
        <taxon>Magnoliopsida</taxon>
        <taxon>eudicotyledons</taxon>
        <taxon>Gunneridae</taxon>
        <taxon>Pentapetalae</taxon>
        <taxon>rosids</taxon>
        <taxon>fabids</taxon>
        <taxon>Cucurbitales</taxon>
        <taxon>Cucurbitaceae</taxon>
        <taxon>Cucurbiteae</taxon>
        <taxon>Cucurbita</taxon>
    </lineage>
</organism>
<evidence type="ECO:0000313" key="1">
    <source>
        <dbReference type="Proteomes" id="UP000504609"/>
    </source>
</evidence>
<reference evidence="2" key="1">
    <citation type="submission" date="2025-08" db="UniProtKB">
        <authorList>
            <consortium name="RefSeq"/>
        </authorList>
    </citation>
    <scope>IDENTIFICATION</scope>
    <source>
        <tissue evidence="2">Young leaves</tissue>
    </source>
</reference>
<dbReference type="GeneID" id="111442274"/>
<protein>
    <submittedName>
        <fullName evidence="2">Uncharacterized protein LOC111442274</fullName>
    </submittedName>
</protein>
<keyword evidence="1" id="KW-1185">Reference proteome</keyword>
<dbReference type="Proteomes" id="UP000504609">
    <property type="component" value="Unplaced"/>
</dbReference>
<accession>A0A6J1FAF9</accession>
<sequence length="128" mass="14109">MRLKLRRIYHRPSASMASSGVPVEIEEDDELFEIDLEAVNSIISPRHFCEDTYGFFTATGGAALLANCLLPISDLSNAVPMADSADFEMFPFATPPEPTRLEKAFQLPLGFGLRQALINRSEMKLSSG</sequence>
<dbReference type="KEGG" id="cmos:111442274"/>
<proteinExistence type="predicted"/>
<dbReference type="RefSeq" id="XP_022935370.1">
    <property type="nucleotide sequence ID" value="XM_023079602.1"/>
</dbReference>
<evidence type="ECO:0000313" key="2">
    <source>
        <dbReference type="RefSeq" id="XP_022935370.1"/>
    </source>
</evidence>
<gene>
    <name evidence="2" type="primary">LOC111442274</name>
</gene>
<name>A0A6J1FAF9_CUCMO</name>